<dbReference type="OrthoDB" id="5065133at2"/>
<reference evidence="1 2" key="1">
    <citation type="submission" date="2019-05" db="EMBL/GenBank/DDBJ databases">
        <title>Nesterenkonia sp. GY074 isolated from the Southern Atlantic Ocean.</title>
        <authorList>
            <person name="Zhang G."/>
        </authorList>
    </citation>
    <scope>NUCLEOTIDE SEQUENCE [LARGE SCALE GENOMIC DNA]</scope>
    <source>
        <strain evidence="1 2">GY074</strain>
    </source>
</reference>
<dbReference type="Gene3D" id="2.60.200.20">
    <property type="match status" value="1"/>
</dbReference>
<keyword evidence="2" id="KW-1185">Reference proteome</keyword>
<dbReference type="SUPFAM" id="SSF49879">
    <property type="entry name" value="SMAD/FHA domain"/>
    <property type="match status" value="1"/>
</dbReference>
<gene>
    <name evidence="1" type="ORF">FEF26_08390</name>
</gene>
<proteinExistence type="predicted"/>
<organism evidence="1 2">
    <name type="scientific">Nesterenkonia salmonea</name>
    <dbReference type="NCBI Taxonomy" id="1804987"/>
    <lineage>
        <taxon>Bacteria</taxon>
        <taxon>Bacillati</taxon>
        <taxon>Actinomycetota</taxon>
        <taxon>Actinomycetes</taxon>
        <taxon>Micrococcales</taxon>
        <taxon>Micrococcaceae</taxon>
        <taxon>Nesterenkonia</taxon>
    </lineage>
</organism>
<evidence type="ECO:0000313" key="2">
    <source>
        <dbReference type="Proteomes" id="UP000310458"/>
    </source>
</evidence>
<dbReference type="Proteomes" id="UP000310458">
    <property type="component" value="Unassembled WGS sequence"/>
</dbReference>
<dbReference type="InterPro" id="IPR008984">
    <property type="entry name" value="SMAD_FHA_dom_sf"/>
</dbReference>
<dbReference type="AlphaFoldDB" id="A0A5R9BAK3"/>
<protein>
    <submittedName>
        <fullName evidence="1">FHA domain-containing protein</fullName>
    </submittedName>
</protein>
<accession>A0A5R9BAK3</accession>
<evidence type="ECO:0000313" key="1">
    <source>
        <dbReference type="EMBL" id="TLP97020.1"/>
    </source>
</evidence>
<comment type="caution">
    <text evidence="1">The sequence shown here is derived from an EMBL/GenBank/DDBJ whole genome shotgun (WGS) entry which is preliminary data.</text>
</comment>
<dbReference type="EMBL" id="VAVZ01000020">
    <property type="protein sequence ID" value="TLP97020.1"/>
    <property type="molecule type" value="Genomic_DNA"/>
</dbReference>
<dbReference type="CDD" id="cd00060">
    <property type="entry name" value="FHA"/>
    <property type="match status" value="1"/>
</dbReference>
<sequence length="251" mass="27117">MVSQLTPADRRSAVKLADGLAARGLSVSIIGPEGPIVRLGAVKAPAFQRFLTRSPHIRLGSLKTAFSASRGKPEEPGLPGLATVPLTPWPPVPTFNRRIRRRVTTTHSAPGSGRPRLIVSRTDASGGSWQRTEFNLLPEQTTIGSDEGADLTLAGLDPTHAIITHTDMDEYVLKRIGAGGGSRNAAPGEQVILRSGSRIEIGHWRLVFFREEYADHGRPFGGRQGGELAYQKPQYDPYVGKMTKEGDDGHV</sequence>
<name>A0A5R9BAK3_9MICC</name>